<accession>R0KSG2</accession>
<dbReference type="GO" id="GO:0046872">
    <property type="term" value="F:metal ion binding"/>
    <property type="evidence" value="ECO:0007669"/>
    <property type="project" value="UniProtKB-KW"/>
</dbReference>
<name>R0KSG2_NOSB1</name>
<evidence type="ECO:0000256" key="4">
    <source>
        <dbReference type="ARBA" id="ARBA00022833"/>
    </source>
</evidence>
<dbReference type="HOGENOM" id="CLU_055667_0_0_1"/>
<evidence type="ECO:0000256" key="6">
    <source>
        <dbReference type="RuleBase" id="RU003983"/>
    </source>
</evidence>
<evidence type="ECO:0000256" key="5">
    <source>
        <dbReference type="ARBA" id="ARBA00023049"/>
    </source>
</evidence>
<dbReference type="AlphaFoldDB" id="R0KSG2"/>
<evidence type="ECO:0000256" key="1">
    <source>
        <dbReference type="ARBA" id="ARBA00022670"/>
    </source>
</evidence>
<keyword evidence="10" id="KW-1185">Reference proteome</keyword>
<dbReference type="Pfam" id="PF01435">
    <property type="entry name" value="Peptidase_M48"/>
    <property type="match status" value="1"/>
</dbReference>
<organism evidence="9 10">
    <name type="scientific">Nosema bombycis (strain CQ1 / CVCC 102059)</name>
    <name type="common">Microsporidian parasite</name>
    <name type="synonym">Pebrine of silkworm</name>
    <dbReference type="NCBI Taxonomy" id="578461"/>
    <lineage>
        <taxon>Eukaryota</taxon>
        <taxon>Fungi</taxon>
        <taxon>Fungi incertae sedis</taxon>
        <taxon>Microsporidia</taxon>
        <taxon>Nosematidae</taxon>
        <taxon>Nosema</taxon>
    </lineage>
</organism>
<keyword evidence="7" id="KW-0812">Transmembrane</keyword>
<feature type="transmembrane region" description="Helical" evidence="7">
    <location>
        <begin position="292"/>
        <end position="313"/>
    </location>
</feature>
<comment type="cofactor">
    <cofactor evidence="6">
        <name>Zn(2+)</name>
        <dbReference type="ChEBI" id="CHEBI:29105"/>
    </cofactor>
    <text evidence="6">Binds 1 zinc ion per subunit.</text>
</comment>
<keyword evidence="7" id="KW-1133">Transmembrane helix</keyword>
<reference evidence="9 10" key="1">
    <citation type="journal article" date="2013" name="BMC Genomics">
        <title>Comparative genomics of parasitic silkworm microsporidia reveal an association between genome expansion and host adaptation.</title>
        <authorList>
            <person name="Pan G."/>
            <person name="Xu J."/>
            <person name="Li T."/>
            <person name="Xia Q."/>
            <person name="Liu S.L."/>
            <person name="Zhang G."/>
            <person name="Li S."/>
            <person name="Li C."/>
            <person name="Liu H."/>
            <person name="Yang L."/>
            <person name="Liu T."/>
            <person name="Zhang X."/>
            <person name="Wu Z."/>
            <person name="Fan W."/>
            <person name="Dang X."/>
            <person name="Xiang H."/>
            <person name="Tao M."/>
            <person name="Li Y."/>
            <person name="Hu J."/>
            <person name="Li Z."/>
            <person name="Lin L."/>
            <person name="Luo J."/>
            <person name="Geng L."/>
            <person name="Wang L."/>
            <person name="Long M."/>
            <person name="Wan Y."/>
            <person name="He N."/>
            <person name="Zhang Z."/>
            <person name="Lu C."/>
            <person name="Keeling P.J."/>
            <person name="Wang J."/>
            <person name="Xiang Z."/>
            <person name="Zhou Z."/>
        </authorList>
    </citation>
    <scope>NUCLEOTIDE SEQUENCE [LARGE SCALE GENOMIC DNA]</scope>
    <source>
        <strain evidence="10">CQ1 / CVCC 102059</strain>
    </source>
</reference>
<dbReference type="Proteomes" id="UP000016927">
    <property type="component" value="Unassembled WGS sequence"/>
</dbReference>
<dbReference type="GO" id="GO:0004222">
    <property type="term" value="F:metalloendopeptidase activity"/>
    <property type="evidence" value="ECO:0007669"/>
    <property type="project" value="InterPro"/>
</dbReference>
<comment type="similarity">
    <text evidence="6">Belongs to the peptidase M48 family.</text>
</comment>
<evidence type="ECO:0000259" key="8">
    <source>
        <dbReference type="Pfam" id="PF01435"/>
    </source>
</evidence>
<evidence type="ECO:0000313" key="10">
    <source>
        <dbReference type="Proteomes" id="UP000016927"/>
    </source>
</evidence>
<keyword evidence="1 6" id="KW-0645">Protease</keyword>
<evidence type="ECO:0000313" key="9">
    <source>
        <dbReference type="EMBL" id="EOB13157.1"/>
    </source>
</evidence>
<feature type="transmembrane region" description="Helical" evidence="7">
    <location>
        <begin position="328"/>
        <end position="347"/>
    </location>
</feature>
<keyword evidence="7" id="KW-0472">Membrane</keyword>
<dbReference type="GO" id="GO:0006508">
    <property type="term" value="P:proteolysis"/>
    <property type="evidence" value="ECO:0007669"/>
    <property type="project" value="UniProtKB-KW"/>
</dbReference>
<dbReference type="OrthoDB" id="360839at2759"/>
<evidence type="ECO:0000256" key="7">
    <source>
        <dbReference type="SAM" id="Phobius"/>
    </source>
</evidence>
<feature type="transmembrane region" description="Helical" evidence="7">
    <location>
        <begin position="121"/>
        <end position="140"/>
    </location>
</feature>
<feature type="transmembrane region" description="Helical" evidence="7">
    <location>
        <begin position="7"/>
        <end position="29"/>
    </location>
</feature>
<dbReference type="PANTHER" id="PTHR10120">
    <property type="entry name" value="CAAX PRENYL PROTEASE 1"/>
    <property type="match status" value="1"/>
</dbReference>
<evidence type="ECO:0000256" key="3">
    <source>
        <dbReference type="ARBA" id="ARBA00022801"/>
    </source>
</evidence>
<dbReference type="InterPro" id="IPR001915">
    <property type="entry name" value="Peptidase_M48"/>
</dbReference>
<keyword evidence="4 6" id="KW-0862">Zinc</keyword>
<keyword evidence="2" id="KW-0479">Metal-binding</keyword>
<dbReference type="VEuPathDB" id="MicrosporidiaDB:NBO_153g0004"/>
<feature type="transmembrane region" description="Helical" evidence="7">
    <location>
        <begin position="76"/>
        <end position="94"/>
    </location>
</feature>
<feature type="transmembrane region" description="Helical" evidence="7">
    <location>
        <begin position="152"/>
        <end position="177"/>
    </location>
</feature>
<dbReference type="OMA" id="HEIGHSE"/>
<sequence length="411" mass="48020">MKKFIKMVFVIFFFLTFITLTSEILWLFYLKKELDKGNLGLPKNSYTYKLAEKNNDYVKSMQSGLKTRMLFVYERLLYFFMYLILGCAILIDFIRLRLFELSKKSINLYCKSFNNICKNQVALSNIFFFMFVVIYLYDYIAKYLFTKNMDKYVKFLVLLGLYSIVCPLFLIIVYFLLQQFGARLIIAVYISVFIKNIYEVFIQDDSNKNSLKPLDVEMFDSSVQNYLDKNNLSNNVYQDTTSKDTNAALVGLDKSARIEISGDFNSLDPEEKDSILLHEIGHSEDHSLLKKLLVFFVLIYLEMLIMLFLYNSVANHLKCENISQDTSFILLSIVYFLACSDWLMMFYKLSSQRAEIAADLLAKNQGFGKELASTLFNISINESSVIRPSWLYNSLVAMHPTIYDRVEYLSK</sequence>
<proteinExistence type="inferred from homology"/>
<keyword evidence="3 6" id="KW-0378">Hydrolase</keyword>
<dbReference type="STRING" id="578461.R0KSG2"/>
<protein>
    <recommendedName>
        <fullName evidence="8">Peptidase M48 domain-containing protein</fullName>
    </recommendedName>
</protein>
<feature type="domain" description="Peptidase M48" evidence="8">
    <location>
        <begin position="235"/>
        <end position="410"/>
    </location>
</feature>
<evidence type="ECO:0000256" key="2">
    <source>
        <dbReference type="ARBA" id="ARBA00022723"/>
    </source>
</evidence>
<gene>
    <name evidence="9" type="ORF">NBO_153g0004</name>
</gene>
<dbReference type="EMBL" id="KB909061">
    <property type="protein sequence ID" value="EOB13157.1"/>
    <property type="molecule type" value="Genomic_DNA"/>
</dbReference>
<keyword evidence="5 6" id="KW-0482">Metalloprotease</keyword>